<organism evidence="2 3">
    <name type="scientific">Macrosiphum euphorbiae</name>
    <name type="common">potato aphid</name>
    <dbReference type="NCBI Taxonomy" id="13131"/>
    <lineage>
        <taxon>Eukaryota</taxon>
        <taxon>Metazoa</taxon>
        <taxon>Ecdysozoa</taxon>
        <taxon>Arthropoda</taxon>
        <taxon>Hexapoda</taxon>
        <taxon>Insecta</taxon>
        <taxon>Pterygota</taxon>
        <taxon>Neoptera</taxon>
        <taxon>Paraneoptera</taxon>
        <taxon>Hemiptera</taxon>
        <taxon>Sternorrhyncha</taxon>
        <taxon>Aphidomorpha</taxon>
        <taxon>Aphidoidea</taxon>
        <taxon>Aphididae</taxon>
        <taxon>Macrosiphini</taxon>
        <taxon>Macrosiphum</taxon>
    </lineage>
</organism>
<gene>
    <name evidence="2" type="ORF">MEUPH1_LOCUS23938</name>
</gene>
<dbReference type="PANTHER" id="PTHR33273">
    <property type="entry name" value="DOMAIN-CONTAINING PROTEIN, PUTATIVE-RELATED"/>
    <property type="match status" value="1"/>
</dbReference>
<dbReference type="InterPro" id="IPR005135">
    <property type="entry name" value="Endo/exonuclease/phosphatase"/>
</dbReference>
<dbReference type="Gene3D" id="3.60.10.10">
    <property type="entry name" value="Endonuclease/exonuclease/phosphatase"/>
    <property type="match status" value="1"/>
</dbReference>
<name>A0AAV0XNN4_9HEMI</name>
<dbReference type="PANTHER" id="PTHR33273:SF4">
    <property type="entry name" value="ENDONUCLEASE_EXONUCLEASE_PHOSPHATASE DOMAIN-CONTAINING PROTEIN"/>
    <property type="match status" value="1"/>
</dbReference>
<reference evidence="2 3" key="1">
    <citation type="submission" date="2023-01" db="EMBL/GenBank/DDBJ databases">
        <authorList>
            <person name="Whitehead M."/>
        </authorList>
    </citation>
    <scope>NUCLEOTIDE SEQUENCE [LARGE SCALE GENOMIC DNA]</scope>
</reference>
<evidence type="ECO:0000313" key="3">
    <source>
        <dbReference type="Proteomes" id="UP001160148"/>
    </source>
</evidence>
<dbReference type="EMBL" id="CARXXK010000033">
    <property type="protein sequence ID" value="CAI6369733.1"/>
    <property type="molecule type" value="Genomic_DNA"/>
</dbReference>
<evidence type="ECO:0000313" key="2">
    <source>
        <dbReference type="EMBL" id="CAI6369733.1"/>
    </source>
</evidence>
<dbReference type="SUPFAM" id="SSF56219">
    <property type="entry name" value="DNase I-like"/>
    <property type="match status" value="1"/>
</dbReference>
<evidence type="ECO:0000259" key="1">
    <source>
        <dbReference type="Pfam" id="PF14529"/>
    </source>
</evidence>
<sequence>MDSIIQWNINGLHKHNTDIHRAKTLIKPIALCFQETNLKLNTTFPIKGYNGFFQNRQTHLRASGGVAIFVNNLIESTEIHIQSSLEVIAVSIRLKTPLCICNIYLPDSTTFTLNDLNDIIQQLPKPFIFLGAFNSRNQIWGSHFTDHRGKIMEKFLENEQLILLNTGEPTRHNATHNSLSAIDLTITNSTFAPKTKWNVLNEYSSSDHWPISIKIIDQTTPISPIVRWNLKNPNWELYRDIIDQTLSDHPVNLRSEINQTDINSIINNFSNIILDAANLTIGKINIQKKKKTVPWWNKECSMAIGAYKKSS</sequence>
<keyword evidence="3" id="KW-1185">Reference proteome</keyword>
<accession>A0AAV0XNN4</accession>
<comment type="caution">
    <text evidence="2">The sequence shown here is derived from an EMBL/GenBank/DDBJ whole genome shotgun (WGS) entry which is preliminary data.</text>
</comment>
<dbReference type="AlphaFoldDB" id="A0AAV0XNN4"/>
<proteinExistence type="predicted"/>
<dbReference type="GO" id="GO:0003824">
    <property type="term" value="F:catalytic activity"/>
    <property type="evidence" value="ECO:0007669"/>
    <property type="project" value="InterPro"/>
</dbReference>
<protein>
    <recommendedName>
        <fullName evidence="1">Endonuclease/exonuclease/phosphatase domain-containing protein</fullName>
    </recommendedName>
</protein>
<feature type="domain" description="Endonuclease/exonuclease/phosphatase" evidence="1">
    <location>
        <begin position="99"/>
        <end position="211"/>
    </location>
</feature>
<dbReference type="Proteomes" id="UP001160148">
    <property type="component" value="Unassembled WGS sequence"/>
</dbReference>
<dbReference type="InterPro" id="IPR036691">
    <property type="entry name" value="Endo/exonu/phosph_ase_sf"/>
</dbReference>
<dbReference type="Pfam" id="PF14529">
    <property type="entry name" value="Exo_endo_phos_2"/>
    <property type="match status" value="1"/>
</dbReference>